<dbReference type="Proteomes" id="UP001163321">
    <property type="component" value="Chromosome 8"/>
</dbReference>
<dbReference type="EMBL" id="CM047587">
    <property type="protein sequence ID" value="KAI9907087.1"/>
    <property type="molecule type" value="Genomic_DNA"/>
</dbReference>
<proteinExistence type="predicted"/>
<organism evidence="1 2">
    <name type="scientific">Peronosclerospora sorghi</name>
    <dbReference type="NCBI Taxonomy" id="230839"/>
    <lineage>
        <taxon>Eukaryota</taxon>
        <taxon>Sar</taxon>
        <taxon>Stramenopiles</taxon>
        <taxon>Oomycota</taxon>
        <taxon>Peronosporomycetes</taxon>
        <taxon>Peronosporales</taxon>
        <taxon>Peronosporaceae</taxon>
        <taxon>Peronosclerospora</taxon>
    </lineage>
</organism>
<reference evidence="1 2" key="1">
    <citation type="journal article" date="2022" name="bioRxiv">
        <title>The genome of the oomycete Peronosclerospora sorghi, a cosmopolitan pathogen of maize and sorghum, is inflated with dispersed pseudogenes.</title>
        <authorList>
            <person name="Fletcher K."/>
            <person name="Martin F."/>
            <person name="Isakeit T."/>
            <person name="Cavanaugh K."/>
            <person name="Magill C."/>
            <person name="Michelmore R."/>
        </authorList>
    </citation>
    <scope>NUCLEOTIDE SEQUENCE [LARGE SCALE GENOMIC DNA]</scope>
    <source>
        <strain evidence="1">P6</strain>
    </source>
</reference>
<evidence type="ECO:0000313" key="2">
    <source>
        <dbReference type="Proteomes" id="UP001163321"/>
    </source>
</evidence>
<sequence>MVAGFTRPSSSSSSSNEDSSVPNFETVSTSPITPSTEESGSLTALKKQKTVSPKISTQKSCSKSRQRDRKLKPRSSKARDVAKCVGYYVDALDKKMLWGEAKIIRCNLSTQKIKVHFVGWSKNYDLWTDAMSITAHGRYAPRTKENSLKSWDGDMHLFEDMLGMIEVATFTPVPALAENKEQVTSQPTTSIKRVGERKIMVNKVEAHYDDRLVLKRKSGVAVGEKTSSKRLLSTTKKVVERKGSQQETSAHSLKHEVVVVRKKEKATKEQEPLRISKRHTGEKQPSNRSKIAKANVAKTKQAISPEMLPMFSNLEFDDGSVMDFSFQREKARVKQEAMQSFLDNCSVIWKNQLSALHVQ</sequence>
<keyword evidence="2" id="KW-1185">Reference proteome</keyword>
<name>A0ACC0VKT6_9STRA</name>
<accession>A0ACC0VKT6</accession>
<evidence type="ECO:0000313" key="1">
    <source>
        <dbReference type="EMBL" id="KAI9907087.1"/>
    </source>
</evidence>
<protein>
    <submittedName>
        <fullName evidence="1">Uncharacterized protein</fullName>
    </submittedName>
</protein>
<gene>
    <name evidence="1" type="ORF">PsorP6_003907</name>
</gene>
<comment type="caution">
    <text evidence="1">The sequence shown here is derived from an EMBL/GenBank/DDBJ whole genome shotgun (WGS) entry which is preliminary data.</text>
</comment>